<dbReference type="EMBL" id="SSTD01006358">
    <property type="protein sequence ID" value="TYK20405.1"/>
    <property type="molecule type" value="Genomic_DNA"/>
</dbReference>
<dbReference type="Proteomes" id="UP000321947">
    <property type="component" value="Unassembled WGS sequence"/>
</dbReference>
<gene>
    <name evidence="3" type="ORF">E5676_scaffold519G00320</name>
    <name evidence="2" type="ORF">E6C27_scaffold24G003300</name>
</gene>
<name>A0A5A7UJZ0_CUCMM</name>
<comment type="caution">
    <text evidence="2">The sequence shown here is derived from an EMBL/GenBank/DDBJ whole genome shotgun (WGS) entry which is preliminary data.</text>
</comment>
<feature type="compositionally biased region" description="Basic and acidic residues" evidence="1">
    <location>
        <begin position="7"/>
        <end position="25"/>
    </location>
</feature>
<feature type="region of interest" description="Disordered" evidence="1">
    <location>
        <begin position="1"/>
        <end position="36"/>
    </location>
</feature>
<evidence type="ECO:0000313" key="5">
    <source>
        <dbReference type="Proteomes" id="UP000321947"/>
    </source>
</evidence>
<dbReference type="EMBL" id="SSTE01008830">
    <property type="protein sequence ID" value="KAA0054546.1"/>
    <property type="molecule type" value="Genomic_DNA"/>
</dbReference>
<dbReference type="Proteomes" id="UP000321393">
    <property type="component" value="Unassembled WGS sequence"/>
</dbReference>
<sequence length="93" mass="10250">MNPTLEEEVKEHKDESDSSKSDCHWKRPLKKAKVSGEDLEGMSSRLIELASDESLTGPHAIDSAFKEVGTSKTPVTKPVEQSLCPSALLEEIR</sequence>
<dbReference type="AlphaFoldDB" id="A0A5A7UJZ0"/>
<dbReference type="OrthoDB" id="1836792at2759"/>
<accession>A0A5A7UJZ0</accession>
<protein>
    <submittedName>
        <fullName evidence="2">Uncharacterized protein</fullName>
    </submittedName>
</protein>
<evidence type="ECO:0000313" key="4">
    <source>
        <dbReference type="Proteomes" id="UP000321393"/>
    </source>
</evidence>
<evidence type="ECO:0000313" key="2">
    <source>
        <dbReference type="EMBL" id="KAA0054546.1"/>
    </source>
</evidence>
<organism evidence="2 4">
    <name type="scientific">Cucumis melo var. makuwa</name>
    <name type="common">Oriental melon</name>
    <dbReference type="NCBI Taxonomy" id="1194695"/>
    <lineage>
        <taxon>Eukaryota</taxon>
        <taxon>Viridiplantae</taxon>
        <taxon>Streptophyta</taxon>
        <taxon>Embryophyta</taxon>
        <taxon>Tracheophyta</taxon>
        <taxon>Spermatophyta</taxon>
        <taxon>Magnoliopsida</taxon>
        <taxon>eudicotyledons</taxon>
        <taxon>Gunneridae</taxon>
        <taxon>Pentapetalae</taxon>
        <taxon>rosids</taxon>
        <taxon>fabids</taxon>
        <taxon>Cucurbitales</taxon>
        <taxon>Cucurbitaceae</taxon>
        <taxon>Benincaseae</taxon>
        <taxon>Cucumis</taxon>
    </lineage>
</organism>
<proteinExistence type="predicted"/>
<evidence type="ECO:0000313" key="3">
    <source>
        <dbReference type="EMBL" id="TYK20405.1"/>
    </source>
</evidence>
<evidence type="ECO:0000256" key="1">
    <source>
        <dbReference type="SAM" id="MobiDB-lite"/>
    </source>
</evidence>
<reference evidence="4 5" key="1">
    <citation type="submission" date="2019-08" db="EMBL/GenBank/DDBJ databases">
        <title>Draft genome sequences of two oriental melons (Cucumis melo L. var makuwa).</title>
        <authorList>
            <person name="Kwon S.-Y."/>
        </authorList>
    </citation>
    <scope>NUCLEOTIDE SEQUENCE [LARGE SCALE GENOMIC DNA]</scope>
    <source>
        <strain evidence="5">cv. Chang Bougi</strain>
        <strain evidence="4">cv. SW 3</strain>
        <tissue evidence="2">Leaf</tissue>
    </source>
</reference>